<proteinExistence type="predicted"/>
<accession>A0A238L4Z4</accession>
<evidence type="ECO:0000313" key="1">
    <source>
        <dbReference type="EMBL" id="SMX49920.1"/>
    </source>
</evidence>
<organism evidence="1 2">
    <name type="scientific">Maliponia aquimaris</name>
    <dbReference type="NCBI Taxonomy" id="1673631"/>
    <lineage>
        <taxon>Bacteria</taxon>
        <taxon>Pseudomonadati</taxon>
        <taxon>Pseudomonadota</taxon>
        <taxon>Alphaproteobacteria</taxon>
        <taxon>Rhodobacterales</taxon>
        <taxon>Paracoccaceae</taxon>
        <taxon>Maliponia</taxon>
    </lineage>
</organism>
<name>A0A238L4Z4_9RHOB</name>
<evidence type="ECO:0000313" key="2">
    <source>
        <dbReference type="Proteomes" id="UP000207598"/>
    </source>
</evidence>
<dbReference type="Proteomes" id="UP000207598">
    <property type="component" value="Unassembled WGS sequence"/>
</dbReference>
<dbReference type="AlphaFoldDB" id="A0A238L4Z4"/>
<gene>
    <name evidence="1" type="ORF">MAA8898_04506</name>
</gene>
<dbReference type="RefSeq" id="WP_094023235.1">
    <property type="nucleotide sequence ID" value="NZ_FXYF01000018.1"/>
</dbReference>
<keyword evidence="2" id="KW-1185">Reference proteome</keyword>
<reference evidence="1 2" key="1">
    <citation type="submission" date="2017-05" db="EMBL/GenBank/DDBJ databases">
        <authorList>
            <person name="Song R."/>
            <person name="Chenine A.L."/>
            <person name="Ruprecht R.M."/>
        </authorList>
    </citation>
    <scope>NUCLEOTIDE SEQUENCE [LARGE SCALE GENOMIC DNA]</scope>
    <source>
        <strain evidence="1 2">CECT 8898</strain>
    </source>
</reference>
<dbReference type="EMBL" id="FXYF01000018">
    <property type="protein sequence ID" value="SMX49920.1"/>
    <property type="molecule type" value="Genomic_DNA"/>
</dbReference>
<sequence>MSNLQADEKLIERIEEALGEADKLKTGIEAALETGFFRSAMARAAKQISTEIGNQAIFGSIDVKTLRDFAENLARAADSECRRICIQDEYGIGPPRTEEVYSETGSELLVLRSLALVLADRINAVRWLLDARRIAAELLESC</sequence>
<protein>
    <submittedName>
        <fullName evidence="1">Uncharacterized protein</fullName>
    </submittedName>
</protein>